<dbReference type="EMBL" id="JACBAZ010000003">
    <property type="protein sequence ID" value="NWK55914.1"/>
    <property type="molecule type" value="Genomic_DNA"/>
</dbReference>
<evidence type="ECO:0000313" key="3">
    <source>
        <dbReference type="EMBL" id="NWK55914.1"/>
    </source>
</evidence>
<sequence>MKRRTILYSLLSLLAISTCAYALEGKVSGKKGWVKSPGSTSHLVACKPGERFTVTVSSDKKTNVSIVYTTLAQGRRAENLKSSSKNKTRHTLSFTAPTSKPSNNMKYWNYKISVSPGSSILQTNYTISIR</sequence>
<feature type="chain" id="PRO_5032779682" evidence="2">
    <location>
        <begin position="23"/>
        <end position="130"/>
    </location>
</feature>
<dbReference type="AlphaFoldDB" id="A0A851GP45"/>
<name>A0A851GP45_9BACT</name>
<evidence type="ECO:0000313" key="4">
    <source>
        <dbReference type="Proteomes" id="UP000557872"/>
    </source>
</evidence>
<comment type="caution">
    <text evidence="3">The sequence shown here is derived from an EMBL/GenBank/DDBJ whole genome shotgun (WGS) entry which is preliminary data.</text>
</comment>
<gene>
    <name evidence="3" type="ORF">HW115_09845</name>
</gene>
<dbReference type="RefSeq" id="WP_178932450.1">
    <property type="nucleotide sequence ID" value="NZ_JACBAZ010000003.1"/>
</dbReference>
<organism evidence="3 4">
    <name type="scientific">Oceaniferula marina</name>
    <dbReference type="NCBI Taxonomy" id="2748318"/>
    <lineage>
        <taxon>Bacteria</taxon>
        <taxon>Pseudomonadati</taxon>
        <taxon>Verrucomicrobiota</taxon>
        <taxon>Verrucomicrobiia</taxon>
        <taxon>Verrucomicrobiales</taxon>
        <taxon>Verrucomicrobiaceae</taxon>
        <taxon>Oceaniferula</taxon>
    </lineage>
</organism>
<evidence type="ECO:0000256" key="1">
    <source>
        <dbReference type="SAM" id="MobiDB-lite"/>
    </source>
</evidence>
<feature type="region of interest" description="Disordered" evidence="1">
    <location>
        <begin position="77"/>
        <end position="98"/>
    </location>
</feature>
<feature type="signal peptide" evidence="2">
    <location>
        <begin position="1"/>
        <end position="22"/>
    </location>
</feature>
<keyword evidence="4" id="KW-1185">Reference proteome</keyword>
<reference evidence="3 4" key="1">
    <citation type="submission" date="2020-07" db="EMBL/GenBank/DDBJ databases">
        <title>Roseicoccus Jingziensis gen. nov., sp. nov., isolated from coastal seawater.</title>
        <authorList>
            <person name="Feng X."/>
        </authorList>
    </citation>
    <scope>NUCLEOTIDE SEQUENCE [LARGE SCALE GENOMIC DNA]</scope>
    <source>
        <strain evidence="3 4">N1E253</strain>
    </source>
</reference>
<proteinExistence type="predicted"/>
<protein>
    <submittedName>
        <fullName evidence="3">Uncharacterized protein</fullName>
    </submittedName>
</protein>
<evidence type="ECO:0000256" key="2">
    <source>
        <dbReference type="SAM" id="SignalP"/>
    </source>
</evidence>
<accession>A0A851GP45</accession>
<dbReference type="Proteomes" id="UP000557872">
    <property type="component" value="Unassembled WGS sequence"/>
</dbReference>
<keyword evidence="2" id="KW-0732">Signal</keyword>